<keyword evidence="1" id="KW-0472">Membrane</keyword>
<evidence type="ECO:0000313" key="3">
    <source>
        <dbReference type="Proteomes" id="UP001597083"/>
    </source>
</evidence>
<keyword evidence="3" id="KW-1185">Reference proteome</keyword>
<evidence type="ECO:0000256" key="1">
    <source>
        <dbReference type="SAM" id="Phobius"/>
    </source>
</evidence>
<protein>
    <recommendedName>
        <fullName evidence="4">DUF4010 domain-containing protein</fullName>
    </recommendedName>
</protein>
<keyword evidence="1" id="KW-1133">Transmembrane helix</keyword>
<feature type="transmembrane region" description="Helical" evidence="1">
    <location>
        <begin position="28"/>
        <end position="56"/>
    </location>
</feature>
<dbReference type="Proteomes" id="UP001597083">
    <property type="component" value="Unassembled WGS sequence"/>
</dbReference>
<name>A0ABW3CF47_9ACTN</name>
<feature type="transmembrane region" description="Helical" evidence="1">
    <location>
        <begin position="6"/>
        <end position="21"/>
    </location>
</feature>
<proteinExistence type="predicted"/>
<keyword evidence="1" id="KW-0812">Transmembrane</keyword>
<accession>A0ABW3CF47</accession>
<reference evidence="3" key="1">
    <citation type="journal article" date="2019" name="Int. J. Syst. Evol. Microbiol.">
        <title>The Global Catalogue of Microorganisms (GCM) 10K type strain sequencing project: providing services to taxonomists for standard genome sequencing and annotation.</title>
        <authorList>
            <consortium name="The Broad Institute Genomics Platform"/>
            <consortium name="The Broad Institute Genome Sequencing Center for Infectious Disease"/>
            <person name="Wu L."/>
            <person name="Ma J."/>
        </authorList>
    </citation>
    <scope>NUCLEOTIDE SEQUENCE [LARGE SCALE GENOMIC DNA]</scope>
    <source>
        <strain evidence="3">JCM 31696</strain>
    </source>
</reference>
<gene>
    <name evidence="2" type="ORF">ACFQ07_13125</name>
</gene>
<comment type="caution">
    <text evidence="2">The sequence shown here is derived from an EMBL/GenBank/DDBJ whole genome shotgun (WGS) entry which is preliminary data.</text>
</comment>
<evidence type="ECO:0008006" key="4">
    <source>
        <dbReference type="Google" id="ProtNLM"/>
    </source>
</evidence>
<organism evidence="2 3">
    <name type="scientific">Actinomadura adrarensis</name>
    <dbReference type="NCBI Taxonomy" id="1819600"/>
    <lineage>
        <taxon>Bacteria</taxon>
        <taxon>Bacillati</taxon>
        <taxon>Actinomycetota</taxon>
        <taxon>Actinomycetes</taxon>
        <taxon>Streptosporangiales</taxon>
        <taxon>Thermomonosporaceae</taxon>
        <taxon>Actinomadura</taxon>
    </lineage>
</organism>
<feature type="transmembrane region" description="Helical" evidence="1">
    <location>
        <begin position="62"/>
        <end position="82"/>
    </location>
</feature>
<sequence>MSAAHWIYLIGLAAIIATVVAKKNVIAIAVVATFVTATAYAGSAVTGLGAIFNGAILATRELLSIFIIIALVTAMLGAMRGLGADVLMIRPLRGLFRNGHVSYVVLAVVTFLLSVSFWPTPVLPLIAAILLPAAV</sequence>
<evidence type="ECO:0000313" key="2">
    <source>
        <dbReference type="EMBL" id="MFD0853176.1"/>
    </source>
</evidence>
<dbReference type="EMBL" id="JBHTIR010001946">
    <property type="protein sequence ID" value="MFD0853176.1"/>
    <property type="molecule type" value="Genomic_DNA"/>
</dbReference>
<feature type="transmembrane region" description="Helical" evidence="1">
    <location>
        <begin position="103"/>
        <end position="131"/>
    </location>
</feature>
<feature type="non-terminal residue" evidence="2">
    <location>
        <position position="135"/>
    </location>
</feature>